<keyword evidence="1" id="KW-0436">Ligase</keyword>
<proteinExistence type="predicted"/>
<name>A0ABT8MMQ2_9BACL</name>
<evidence type="ECO:0000313" key="2">
    <source>
        <dbReference type="Proteomes" id="UP001172054"/>
    </source>
</evidence>
<organism evidence="1 2">
    <name type="scientific">Planococcus liqunii</name>
    <dbReference type="NCBI Taxonomy" id="3058394"/>
    <lineage>
        <taxon>Bacteria</taxon>
        <taxon>Bacillati</taxon>
        <taxon>Bacillota</taxon>
        <taxon>Bacilli</taxon>
        <taxon>Bacillales</taxon>
        <taxon>Caryophanaceae</taxon>
        <taxon>Planococcus</taxon>
    </lineage>
</organism>
<keyword evidence="2" id="KW-1185">Reference proteome</keyword>
<dbReference type="Gene3D" id="3.90.1140.10">
    <property type="entry name" value="Cyclic phosphodiesterase"/>
    <property type="match status" value="1"/>
</dbReference>
<sequence>MQVIVMRFDYPSSAIFEQLQQQAQYAASKQKATLPPHITLQSFTQPSPLDLKKAIEPWAEKTKQLSLSFASLGFFKQQGSFYAAPIVTKALAALHSAINLSTREFTGHDAFYMPDHWVPHATIINHIAPPFWGPLFARLSMEFEPFTAKAVAIECWSIVQGKAQTEWSIFLSE</sequence>
<dbReference type="Pfam" id="PF13563">
    <property type="entry name" value="2_5_RNA_ligase2"/>
    <property type="match status" value="1"/>
</dbReference>
<dbReference type="PANTHER" id="PTHR36039:SF2">
    <property type="entry name" value="RNA LIGASE_CYCLIC NUCLEOTIDE PHOSPHODIESTERASE FAMILY PROTEIN"/>
    <property type="match status" value="1"/>
</dbReference>
<comment type="caution">
    <text evidence="1">The sequence shown here is derived from an EMBL/GenBank/DDBJ whole genome shotgun (WGS) entry which is preliminary data.</text>
</comment>
<dbReference type="EMBL" id="JAUJWW010000001">
    <property type="protein sequence ID" value="MDN7226148.1"/>
    <property type="molecule type" value="Genomic_DNA"/>
</dbReference>
<reference evidence="1 2" key="1">
    <citation type="submission" date="2023-06" db="EMBL/GenBank/DDBJ databases">
        <title>Novel species in genus Planococcus.</title>
        <authorList>
            <person name="Ning S."/>
        </authorList>
    </citation>
    <scope>NUCLEOTIDE SEQUENCE [LARGE SCALE GENOMIC DNA]</scope>
    <source>
        <strain evidence="1 2">N064</strain>
    </source>
</reference>
<protein>
    <submittedName>
        <fullName evidence="1">2'-5' RNA ligase family protein</fullName>
    </submittedName>
</protein>
<accession>A0ABT8MMQ2</accession>
<evidence type="ECO:0000313" key="1">
    <source>
        <dbReference type="EMBL" id="MDN7226148.1"/>
    </source>
</evidence>
<gene>
    <name evidence="1" type="ORF">QWY15_02465</name>
</gene>
<dbReference type="PANTHER" id="PTHR36039">
    <property type="match status" value="1"/>
</dbReference>
<dbReference type="Proteomes" id="UP001172054">
    <property type="component" value="Unassembled WGS sequence"/>
</dbReference>
<dbReference type="GO" id="GO:0016874">
    <property type="term" value="F:ligase activity"/>
    <property type="evidence" value="ECO:0007669"/>
    <property type="project" value="UniProtKB-KW"/>
</dbReference>
<dbReference type="SUPFAM" id="SSF55144">
    <property type="entry name" value="LigT-like"/>
    <property type="match status" value="1"/>
</dbReference>
<dbReference type="InterPro" id="IPR009097">
    <property type="entry name" value="Cyclic_Pdiesterase"/>
</dbReference>
<dbReference type="RefSeq" id="WP_300981366.1">
    <property type="nucleotide sequence ID" value="NZ_CP129238.1"/>
</dbReference>